<feature type="region of interest" description="Disordered" evidence="1">
    <location>
        <begin position="148"/>
        <end position="180"/>
    </location>
</feature>
<protein>
    <recommendedName>
        <fullName evidence="2">DnaJ homologue subfamily C member 28 conserved domain-containing protein</fullName>
    </recommendedName>
</protein>
<dbReference type="InterPro" id="IPR018961">
    <property type="entry name" value="DnaJ_homolog_subfam-C_membr-28"/>
</dbReference>
<dbReference type="STRING" id="1112204.GPOL_c16180"/>
<evidence type="ECO:0000313" key="4">
    <source>
        <dbReference type="Proteomes" id="UP000009154"/>
    </source>
</evidence>
<dbReference type="Proteomes" id="UP000009154">
    <property type="component" value="Chromosome"/>
</dbReference>
<name>H6MTI3_GORPV</name>
<dbReference type="AlphaFoldDB" id="H6MTI3"/>
<keyword evidence="4" id="KW-1185">Reference proteome</keyword>
<gene>
    <name evidence="3" type="ordered locus">GPOL_c16180</name>
</gene>
<feature type="compositionally biased region" description="Basic and acidic residues" evidence="1">
    <location>
        <begin position="148"/>
        <end position="163"/>
    </location>
</feature>
<proteinExistence type="predicted"/>
<dbReference type="Pfam" id="PF09350">
    <property type="entry name" value="DJC28_CD"/>
    <property type="match status" value="1"/>
</dbReference>
<evidence type="ECO:0000313" key="3">
    <source>
        <dbReference type="EMBL" id="AFA72667.1"/>
    </source>
</evidence>
<reference evidence="3 4" key="1">
    <citation type="journal article" date="2012" name="Appl. Environ. Microbiol.">
        <title>Involvement of two latex-clearing proteins during rubber degradation and insights into the subsequent degradation pathway revealed by the genome sequence of Gordonia polyisoprenivorans strain VH2.</title>
        <authorList>
            <person name="Hiessl S."/>
            <person name="Schuldes J."/>
            <person name="Thurmer A."/>
            <person name="Halbsguth T."/>
            <person name="Broker D."/>
            <person name="Angelov A."/>
            <person name="Liebl W."/>
            <person name="Daniel R."/>
            <person name="Steinbuchel A."/>
        </authorList>
    </citation>
    <scope>NUCLEOTIDE SEQUENCE [LARGE SCALE GENOMIC DNA]</scope>
    <source>
        <strain evidence="4">DSM 44266 / VH2</strain>
    </source>
</reference>
<accession>H6MTI3</accession>
<sequence>MLTMHEHTPPLTFCNPSAFAFDSETAIALLADMHIRKAIERGDFDDLPGSGQPLDLSDADDPDWWLKRFMKREGLVFLPPSIQLRKDDAALDEQLDRLSNEKAVRREIAQFNDRVMHARLQLPSGPPLITMPRDTEATVAAWAERKAARSAEARSMPRQEAKAQKRSRRGIFGKAGRRHH</sequence>
<dbReference type="EMBL" id="CP003119">
    <property type="protein sequence ID" value="AFA72667.1"/>
    <property type="molecule type" value="Genomic_DNA"/>
</dbReference>
<dbReference type="eggNOG" id="ENOG50318KY">
    <property type="taxonomic scope" value="Bacteria"/>
</dbReference>
<dbReference type="KEGG" id="gpo:GPOL_c16180"/>
<evidence type="ECO:0000259" key="2">
    <source>
        <dbReference type="Pfam" id="PF09350"/>
    </source>
</evidence>
<feature type="domain" description="DnaJ homologue subfamily C member 28 conserved" evidence="2">
    <location>
        <begin position="30"/>
        <end position="96"/>
    </location>
</feature>
<evidence type="ECO:0000256" key="1">
    <source>
        <dbReference type="SAM" id="MobiDB-lite"/>
    </source>
</evidence>
<feature type="compositionally biased region" description="Basic residues" evidence="1">
    <location>
        <begin position="164"/>
        <end position="180"/>
    </location>
</feature>
<organism evidence="3 4">
    <name type="scientific">Gordonia polyisoprenivorans (strain DSM 44266 / VH2)</name>
    <dbReference type="NCBI Taxonomy" id="1112204"/>
    <lineage>
        <taxon>Bacteria</taxon>
        <taxon>Bacillati</taxon>
        <taxon>Actinomycetota</taxon>
        <taxon>Actinomycetes</taxon>
        <taxon>Mycobacteriales</taxon>
        <taxon>Gordoniaceae</taxon>
        <taxon>Gordonia</taxon>
    </lineage>
</organism>
<dbReference type="HOGENOM" id="CLU_109304_0_1_11"/>